<dbReference type="PROSITE" id="PS50931">
    <property type="entry name" value="HTH_LYSR"/>
    <property type="match status" value="1"/>
</dbReference>
<dbReference type="GO" id="GO:0003677">
    <property type="term" value="F:DNA binding"/>
    <property type="evidence" value="ECO:0007669"/>
    <property type="project" value="UniProtKB-KW"/>
</dbReference>
<keyword evidence="2" id="KW-0805">Transcription regulation</keyword>
<keyword evidence="7" id="KW-1185">Reference proteome</keyword>
<evidence type="ECO:0000259" key="5">
    <source>
        <dbReference type="PROSITE" id="PS50931"/>
    </source>
</evidence>
<evidence type="ECO:0000256" key="2">
    <source>
        <dbReference type="ARBA" id="ARBA00023015"/>
    </source>
</evidence>
<sequence length="295" mass="33663">MNIDYDYYRRFYYVAKYRNLSLVAKLLNTNQPNLSKLMNKLEEQMGCKLMIRTNKGIKLTEEGERLYNHVAIAYNELRAAEAELSSENDMSSGMVCIGSTYTALDYVISNILTKFNTLYPNIKISISDNTSEKTQDILKQGLIDFAIVDSPVKENSRFKQTIIERYEEILVTASSSKFSDLKAIRIKKLFSLPVIGFSDYFGASDYHRQFFSEQGLEWSPVIGVTSYPQILSILLKGTGVAFLPNKIAKPYIEKGILNEIKIEKLDLPKREIVLIEDVEQHSSIAARKFISMLKS</sequence>
<evidence type="ECO:0000256" key="1">
    <source>
        <dbReference type="ARBA" id="ARBA00009437"/>
    </source>
</evidence>
<organism evidence="6 7">
    <name type="scientific">Bullifex porci</name>
    <dbReference type="NCBI Taxonomy" id="2606638"/>
    <lineage>
        <taxon>Bacteria</taxon>
        <taxon>Pseudomonadati</taxon>
        <taxon>Spirochaetota</taxon>
        <taxon>Spirochaetia</taxon>
        <taxon>Spirochaetales</taxon>
        <taxon>Spirochaetaceae</taxon>
        <taxon>Bullifex</taxon>
    </lineage>
</organism>
<dbReference type="InterPro" id="IPR005119">
    <property type="entry name" value="LysR_subst-bd"/>
</dbReference>
<dbReference type="AlphaFoldDB" id="A0A7X2PCZ6"/>
<evidence type="ECO:0000313" key="6">
    <source>
        <dbReference type="EMBL" id="MSU06656.1"/>
    </source>
</evidence>
<dbReference type="InterPro" id="IPR036388">
    <property type="entry name" value="WH-like_DNA-bd_sf"/>
</dbReference>
<evidence type="ECO:0000256" key="3">
    <source>
        <dbReference type="ARBA" id="ARBA00023125"/>
    </source>
</evidence>
<proteinExistence type="inferred from homology"/>
<dbReference type="Proteomes" id="UP000460549">
    <property type="component" value="Unassembled WGS sequence"/>
</dbReference>
<evidence type="ECO:0000256" key="4">
    <source>
        <dbReference type="ARBA" id="ARBA00023163"/>
    </source>
</evidence>
<comment type="caution">
    <text evidence="6">The sequence shown here is derived from an EMBL/GenBank/DDBJ whole genome shotgun (WGS) entry which is preliminary data.</text>
</comment>
<dbReference type="EMBL" id="VUNN01000014">
    <property type="protein sequence ID" value="MSU06656.1"/>
    <property type="molecule type" value="Genomic_DNA"/>
</dbReference>
<evidence type="ECO:0000313" key="7">
    <source>
        <dbReference type="Proteomes" id="UP000460549"/>
    </source>
</evidence>
<gene>
    <name evidence="6" type="ORF">FYJ80_07690</name>
</gene>
<reference evidence="6 7" key="1">
    <citation type="submission" date="2019-08" db="EMBL/GenBank/DDBJ databases">
        <title>In-depth cultivation of the pig gut microbiome towards novel bacterial diversity and tailored functional studies.</title>
        <authorList>
            <person name="Wylensek D."/>
            <person name="Hitch T.C.A."/>
            <person name="Clavel T."/>
        </authorList>
    </citation>
    <scope>NUCLEOTIDE SEQUENCE [LARGE SCALE GENOMIC DNA]</scope>
    <source>
        <strain evidence="6 7">NM-380-WT-3C1</strain>
    </source>
</reference>
<dbReference type="SUPFAM" id="SSF53850">
    <property type="entry name" value="Periplasmic binding protein-like II"/>
    <property type="match status" value="1"/>
</dbReference>
<dbReference type="RefSeq" id="WP_154425673.1">
    <property type="nucleotide sequence ID" value="NZ_VUNN01000014.1"/>
</dbReference>
<dbReference type="Gene3D" id="3.40.190.290">
    <property type="match status" value="1"/>
</dbReference>
<name>A0A7X2PCZ6_9SPIO</name>
<dbReference type="SUPFAM" id="SSF46785">
    <property type="entry name" value="Winged helix' DNA-binding domain"/>
    <property type="match status" value="1"/>
</dbReference>
<accession>A0A7X2PCZ6</accession>
<dbReference type="InterPro" id="IPR050950">
    <property type="entry name" value="HTH-type_LysR_regulators"/>
</dbReference>
<keyword evidence="4" id="KW-0804">Transcription</keyword>
<dbReference type="Gene3D" id="1.10.10.10">
    <property type="entry name" value="Winged helix-like DNA-binding domain superfamily/Winged helix DNA-binding domain"/>
    <property type="match status" value="1"/>
</dbReference>
<dbReference type="CDD" id="cd05466">
    <property type="entry name" value="PBP2_LTTR_substrate"/>
    <property type="match status" value="1"/>
</dbReference>
<dbReference type="InterPro" id="IPR000847">
    <property type="entry name" value="LysR_HTH_N"/>
</dbReference>
<keyword evidence="3" id="KW-0238">DNA-binding</keyword>
<dbReference type="GO" id="GO:0003700">
    <property type="term" value="F:DNA-binding transcription factor activity"/>
    <property type="evidence" value="ECO:0007669"/>
    <property type="project" value="InterPro"/>
</dbReference>
<dbReference type="Pfam" id="PF03466">
    <property type="entry name" value="LysR_substrate"/>
    <property type="match status" value="1"/>
</dbReference>
<dbReference type="GO" id="GO:0005829">
    <property type="term" value="C:cytosol"/>
    <property type="evidence" value="ECO:0007669"/>
    <property type="project" value="TreeGrafter"/>
</dbReference>
<dbReference type="Pfam" id="PF00126">
    <property type="entry name" value="HTH_1"/>
    <property type="match status" value="1"/>
</dbReference>
<feature type="domain" description="HTH lysR-type" evidence="5">
    <location>
        <begin position="14"/>
        <end position="60"/>
    </location>
</feature>
<dbReference type="PANTHER" id="PTHR30419">
    <property type="entry name" value="HTH-TYPE TRANSCRIPTIONAL REGULATOR YBHD"/>
    <property type="match status" value="1"/>
</dbReference>
<dbReference type="InterPro" id="IPR036390">
    <property type="entry name" value="WH_DNA-bd_sf"/>
</dbReference>
<protein>
    <submittedName>
        <fullName evidence="6">LysR family transcriptional regulator</fullName>
    </submittedName>
</protein>
<comment type="similarity">
    <text evidence="1">Belongs to the LysR transcriptional regulatory family.</text>
</comment>